<evidence type="ECO:0000256" key="1">
    <source>
        <dbReference type="SAM" id="SignalP"/>
    </source>
</evidence>
<dbReference type="EMBL" id="CP136600">
    <property type="protein sequence ID" value="WOH35750.1"/>
    <property type="molecule type" value="Genomic_DNA"/>
</dbReference>
<organism evidence="2 3">
    <name type="scientific">Thalassotalea fonticola</name>
    <dbReference type="NCBI Taxonomy" id="3065649"/>
    <lineage>
        <taxon>Bacteria</taxon>
        <taxon>Pseudomonadati</taxon>
        <taxon>Pseudomonadota</taxon>
        <taxon>Gammaproteobacteria</taxon>
        <taxon>Alteromonadales</taxon>
        <taxon>Colwelliaceae</taxon>
        <taxon>Thalassotalea</taxon>
    </lineage>
</organism>
<evidence type="ECO:0000313" key="2">
    <source>
        <dbReference type="EMBL" id="WOH35750.1"/>
    </source>
</evidence>
<sequence>MRTLIFLITLWLIPTYLFAQPSQVPVETYGKLPNKSMLVLSPNAERMAYRDTSNDKDLMVVIDLAKRSILAAIDVSTVKPTNVYFIDNDRLIFKTSDKKVTFIKLKHGDHHLSNAENRMKALKVMDKFIKQYI</sequence>
<protein>
    <submittedName>
        <fullName evidence="2">Uncharacterized protein</fullName>
    </submittedName>
</protein>
<feature type="signal peptide" evidence="1">
    <location>
        <begin position="1"/>
        <end position="19"/>
    </location>
</feature>
<reference evidence="2 3" key="1">
    <citation type="submission" date="2023-09" db="EMBL/GenBank/DDBJ databases">
        <authorList>
            <person name="Qi X."/>
        </authorList>
    </citation>
    <scope>NUCLEOTIDE SEQUENCE [LARGE SCALE GENOMIC DNA]</scope>
    <source>
        <strain evidence="2 3">S1-1</strain>
    </source>
</reference>
<keyword evidence="1" id="KW-0732">Signal</keyword>
<proteinExistence type="predicted"/>
<keyword evidence="3" id="KW-1185">Reference proteome</keyword>
<feature type="chain" id="PRO_5047549794" evidence="1">
    <location>
        <begin position="20"/>
        <end position="133"/>
    </location>
</feature>
<dbReference type="Proteomes" id="UP001301442">
    <property type="component" value="Chromosome"/>
</dbReference>
<dbReference type="RefSeq" id="WP_348394566.1">
    <property type="nucleotide sequence ID" value="NZ_CP136600.1"/>
</dbReference>
<accession>A0ABZ0GJP1</accession>
<evidence type="ECO:0000313" key="3">
    <source>
        <dbReference type="Proteomes" id="UP001301442"/>
    </source>
</evidence>
<name>A0ABZ0GJP1_9GAMM</name>
<gene>
    <name evidence="2" type="ORF">RI844_10180</name>
</gene>